<proteinExistence type="predicted"/>
<dbReference type="InterPro" id="IPR029068">
    <property type="entry name" value="Glyas_Bleomycin-R_OHBP_Dase"/>
</dbReference>
<reference evidence="2 3" key="1">
    <citation type="submission" date="2021-01" db="EMBL/GenBank/DDBJ databases">
        <title>Whole genome shotgun sequence of Microbispora corallina NBRC 16416.</title>
        <authorList>
            <person name="Komaki H."/>
            <person name="Tamura T."/>
        </authorList>
    </citation>
    <scope>NUCLEOTIDE SEQUENCE [LARGE SCALE GENOMIC DNA]</scope>
    <source>
        <strain evidence="2 3">NBRC 16416</strain>
    </source>
</reference>
<dbReference type="Gene3D" id="3.10.180.10">
    <property type="entry name" value="2,3-Dihydroxybiphenyl 1,2-Dioxygenase, domain 1"/>
    <property type="match status" value="1"/>
</dbReference>
<dbReference type="RefSeq" id="WP_204061343.1">
    <property type="nucleotide sequence ID" value="NZ_BAAAGP010000013.1"/>
</dbReference>
<feature type="domain" description="VOC" evidence="1">
    <location>
        <begin position="7"/>
        <end position="128"/>
    </location>
</feature>
<organism evidence="2 3">
    <name type="scientific">Microbispora corallina</name>
    <dbReference type="NCBI Taxonomy" id="83302"/>
    <lineage>
        <taxon>Bacteria</taxon>
        <taxon>Bacillati</taxon>
        <taxon>Actinomycetota</taxon>
        <taxon>Actinomycetes</taxon>
        <taxon>Streptosporangiales</taxon>
        <taxon>Streptosporangiaceae</taxon>
        <taxon>Microbispora</taxon>
    </lineage>
</organism>
<comment type="caution">
    <text evidence="2">The sequence shown here is derived from an EMBL/GenBank/DDBJ whole genome shotgun (WGS) entry which is preliminary data.</text>
</comment>
<accession>A0ABQ4GB78</accession>
<dbReference type="Pfam" id="PF00903">
    <property type="entry name" value="Glyoxalase"/>
    <property type="match status" value="1"/>
</dbReference>
<evidence type="ECO:0000313" key="3">
    <source>
        <dbReference type="Proteomes" id="UP000603904"/>
    </source>
</evidence>
<dbReference type="PANTHER" id="PTHR36503">
    <property type="entry name" value="BLR2520 PROTEIN"/>
    <property type="match status" value="1"/>
</dbReference>
<dbReference type="InterPro" id="IPR004360">
    <property type="entry name" value="Glyas_Fos-R_dOase_dom"/>
</dbReference>
<evidence type="ECO:0000259" key="1">
    <source>
        <dbReference type="PROSITE" id="PS51819"/>
    </source>
</evidence>
<dbReference type="Proteomes" id="UP000603904">
    <property type="component" value="Unassembled WGS sequence"/>
</dbReference>
<gene>
    <name evidence="2" type="ORF">Mco01_73410</name>
</gene>
<protein>
    <recommendedName>
        <fullName evidence="1">VOC domain-containing protein</fullName>
    </recommendedName>
</protein>
<evidence type="ECO:0000313" key="2">
    <source>
        <dbReference type="EMBL" id="GIH44341.1"/>
    </source>
</evidence>
<keyword evidence="3" id="KW-1185">Reference proteome</keyword>
<dbReference type="InterPro" id="IPR037523">
    <property type="entry name" value="VOC_core"/>
</dbReference>
<dbReference type="SUPFAM" id="SSF54593">
    <property type="entry name" value="Glyoxalase/Bleomycin resistance protein/Dihydroxybiphenyl dioxygenase"/>
    <property type="match status" value="1"/>
</dbReference>
<dbReference type="PANTHER" id="PTHR36503:SF1">
    <property type="entry name" value="BLR2520 PROTEIN"/>
    <property type="match status" value="1"/>
</dbReference>
<sequence length="133" mass="13960">METWATSITAITLFVEDLAASKAFYTDVFQLPVHFEDPHSVVFRIGSTLVNLLSVAEAPGLVAPARAGTSDSGARAVLTITVDDVDAVADGVVSRGAVLLNGPVNRPWGVRTASFRDLAGHIWEIAGEPTAAD</sequence>
<name>A0ABQ4GB78_9ACTN</name>
<dbReference type="EMBL" id="BOOC01000057">
    <property type="protein sequence ID" value="GIH44341.1"/>
    <property type="molecule type" value="Genomic_DNA"/>
</dbReference>
<dbReference type="PROSITE" id="PS51819">
    <property type="entry name" value="VOC"/>
    <property type="match status" value="1"/>
</dbReference>